<dbReference type="InterPro" id="IPR036291">
    <property type="entry name" value="NAD(P)-bd_dom_sf"/>
</dbReference>
<dbReference type="EMBL" id="JANIBC010000015">
    <property type="protein sequence ID" value="MCQ8186253.1"/>
    <property type="molecule type" value="Genomic_DNA"/>
</dbReference>
<feature type="domain" description="RCK N-terminal" evidence="2">
    <location>
        <begin position="6"/>
        <end position="121"/>
    </location>
</feature>
<dbReference type="Gene3D" id="3.40.50.720">
    <property type="entry name" value="NAD(P)-binding Rossmann-like Domain"/>
    <property type="match status" value="1"/>
</dbReference>
<dbReference type="Pfam" id="PF02080">
    <property type="entry name" value="TrkA_C"/>
    <property type="match status" value="1"/>
</dbReference>
<dbReference type="PANTHER" id="PTHR43833:SF7">
    <property type="entry name" value="KTR SYSTEM POTASSIUM UPTAKE PROTEIN C"/>
    <property type="match status" value="1"/>
</dbReference>
<proteinExistence type="predicted"/>
<dbReference type="GO" id="GO:0006813">
    <property type="term" value="P:potassium ion transport"/>
    <property type="evidence" value="ECO:0007669"/>
    <property type="project" value="InterPro"/>
</dbReference>
<dbReference type="InterPro" id="IPR036721">
    <property type="entry name" value="RCK_C_sf"/>
</dbReference>
<dbReference type="Pfam" id="PF02254">
    <property type="entry name" value="TrkA_N"/>
    <property type="match status" value="1"/>
</dbReference>
<dbReference type="SUPFAM" id="SSF116726">
    <property type="entry name" value="TrkA C-terminal domain-like"/>
    <property type="match status" value="1"/>
</dbReference>
<comment type="caution">
    <text evidence="3">The sequence shown here is derived from an EMBL/GenBank/DDBJ whole genome shotgun (WGS) entry which is preliminary data.</text>
</comment>
<reference evidence="3" key="1">
    <citation type="submission" date="2022-07" db="EMBL/GenBank/DDBJ databases">
        <title>Parvularcula maris sp. nov., an algicidal bacterium isolated from seawater.</title>
        <authorList>
            <person name="Li F."/>
        </authorList>
    </citation>
    <scope>NUCLEOTIDE SEQUENCE</scope>
    <source>
        <strain evidence="3">BGMRC 0090</strain>
    </source>
</reference>
<dbReference type="Gene3D" id="3.30.70.1450">
    <property type="entry name" value="Regulator of K+ conductance, C-terminal domain"/>
    <property type="match status" value="1"/>
</dbReference>
<dbReference type="RefSeq" id="WP_256620157.1">
    <property type="nucleotide sequence ID" value="NZ_JANIBC010000015.1"/>
</dbReference>
<dbReference type="PANTHER" id="PTHR43833">
    <property type="entry name" value="POTASSIUM CHANNEL PROTEIN 2-RELATED-RELATED"/>
    <property type="match status" value="1"/>
</dbReference>
<organism evidence="3 4">
    <name type="scientific">Parvularcula maris</name>
    <dbReference type="NCBI Taxonomy" id="2965077"/>
    <lineage>
        <taxon>Bacteria</taxon>
        <taxon>Pseudomonadati</taxon>
        <taxon>Pseudomonadota</taxon>
        <taxon>Alphaproteobacteria</taxon>
        <taxon>Parvularculales</taxon>
        <taxon>Parvularculaceae</taxon>
        <taxon>Parvularcula</taxon>
    </lineage>
</organism>
<evidence type="ECO:0000259" key="1">
    <source>
        <dbReference type="Pfam" id="PF02080"/>
    </source>
</evidence>
<dbReference type="InterPro" id="IPR050721">
    <property type="entry name" value="Trk_Ktr_HKT_K-transport"/>
</dbReference>
<dbReference type="AlphaFoldDB" id="A0A9X2LB56"/>
<dbReference type="Proteomes" id="UP001142610">
    <property type="component" value="Unassembled WGS sequence"/>
</dbReference>
<feature type="domain" description="RCK C-terminal" evidence="1">
    <location>
        <begin position="159"/>
        <end position="213"/>
    </location>
</feature>
<dbReference type="InterPro" id="IPR006037">
    <property type="entry name" value="RCK_C"/>
</dbReference>
<accession>A0A9X2LB56</accession>
<dbReference type="InterPro" id="IPR003148">
    <property type="entry name" value="RCK_N"/>
</dbReference>
<keyword evidence="4" id="KW-1185">Reference proteome</keyword>
<gene>
    <name evidence="3" type="ORF">NOG11_12765</name>
</gene>
<evidence type="ECO:0000313" key="3">
    <source>
        <dbReference type="EMBL" id="MCQ8186253.1"/>
    </source>
</evidence>
<evidence type="ECO:0000259" key="2">
    <source>
        <dbReference type="Pfam" id="PF02254"/>
    </source>
</evidence>
<name>A0A9X2LB56_9PROT</name>
<evidence type="ECO:0000313" key="4">
    <source>
        <dbReference type="Proteomes" id="UP001142610"/>
    </source>
</evidence>
<dbReference type="GO" id="GO:0008324">
    <property type="term" value="F:monoatomic cation transmembrane transporter activity"/>
    <property type="evidence" value="ECO:0007669"/>
    <property type="project" value="InterPro"/>
</dbReference>
<sequence>MTARSIAVIGLGTFGAAMARHLARFGDHVLGIDRDESVVARLADDLTRSVILDAREPKALAEAGLGSYDVAVICMASDLEANLLAVMNAKDTGVPEVWAKAASSTHHRILQQVGIDRILTPEESFGELVAQSLHNPLMRGSVRLTSELHLAFVEAPRCVHGQKLAAIPFERRYDLRCLGLLRGKVPVACGGDEEVAEGDSLFLIGTRPAMRSFVDRN</sequence>
<protein>
    <submittedName>
        <fullName evidence="3">TrkA family potassium uptake protein</fullName>
    </submittedName>
</protein>
<dbReference type="SUPFAM" id="SSF51735">
    <property type="entry name" value="NAD(P)-binding Rossmann-fold domains"/>
    <property type="match status" value="1"/>
</dbReference>